<dbReference type="Gene3D" id="3.40.50.410">
    <property type="entry name" value="von Willebrand factor, type A domain"/>
    <property type="match status" value="1"/>
</dbReference>
<dbReference type="PANTHER" id="PTHR47763:SF4">
    <property type="entry name" value="ALPHA-PROTEIN KINASE VWKA"/>
    <property type="match status" value="1"/>
</dbReference>
<evidence type="ECO:0000313" key="7">
    <source>
        <dbReference type="Proteomes" id="UP001489004"/>
    </source>
</evidence>
<evidence type="ECO:0000259" key="5">
    <source>
        <dbReference type="Pfam" id="PF25106"/>
    </source>
</evidence>
<gene>
    <name evidence="6" type="ORF">WJX72_006777</name>
</gene>
<dbReference type="AlphaFoldDB" id="A0AAW1QFN2"/>
<reference evidence="6 7" key="1">
    <citation type="journal article" date="2024" name="Nat. Commun.">
        <title>Phylogenomics reveals the evolutionary origins of lichenization in chlorophyte algae.</title>
        <authorList>
            <person name="Puginier C."/>
            <person name="Libourel C."/>
            <person name="Otte J."/>
            <person name="Skaloud P."/>
            <person name="Haon M."/>
            <person name="Grisel S."/>
            <person name="Petersen M."/>
            <person name="Berrin J.G."/>
            <person name="Delaux P.M."/>
            <person name="Dal Grande F."/>
            <person name="Keller J."/>
        </authorList>
    </citation>
    <scope>NUCLEOTIDE SEQUENCE [LARGE SCALE GENOMIC DNA]</scope>
    <source>
        <strain evidence="6 7">SAG 2043</strain>
    </source>
</reference>
<dbReference type="InterPro" id="IPR052969">
    <property type="entry name" value="Thr-specific_kinase-like"/>
</dbReference>
<evidence type="ECO:0000256" key="1">
    <source>
        <dbReference type="ARBA" id="ARBA00004613"/>
    </source>
</evidence>
<evidence type="ECO:0000256" key="4">
    <source>
        <dbReference type="SAM" id="MobiDB-lite"/>
    </source>
</evidence>
<keyword evidence="2" id="KW-0964">Secreted</keyword>
<feature type="region of interest" description="Disordered" evidence="4">
    <location>
        <begin position="19"/>
        <end position="72"/>
    </location>
</feature>
<dbReference type="PANTHER" id="PTHR47763">
    <property type="entry name" value="ALPHA-PROTEIN KINASE VWKA"/>
    <property type="match status" value="1"/>
</dbReference>
<comment type="caution">
    <text evidence="6">The sequence shown here is derived from an EMBL/GenBank/DDBJ whole genome shotgun (WGS) entry which is preliminary data.</text>
</comment>
<organism evidence="6 7">
    <name type="scientific">[Myrmecia] bisecta</name>
    <dbReference type="NCBI Taxonomy" id="41462"/>
    <lineage>
        <taxon>Eukaryota</taxon>
        <taxon>Viridiplantae</taxon>
        <taxon>Chlorophyta</taxon>
        <taxon>core chlorophytes</taxon>
        <taxon>Trebouxiophyceae</taxon>
        <taxon>Trebouxiales</taxon>
        <taxon>Trebouxiaceae</taxon>
        <taxon>Myrmecia</taxon>
    </lineage>
</organism>
<feature type="domain" description="Hemicentin-1-like von Willebrand factor A" evidence="5">
    <location>
        <begin position="129"/>
        <end position="242"/>
    </location>
</feature>
<name>A0AAW1QFN2_9CHLO</name>
<accession>A0AAW1QFN2</accession>
<dbReference type="Proteomes" id="UP001489004">
    <property type="component" value="Unassembled WGS sequence"/>
</dbReference>
<dbReference type="EMBL" id="JALJOR010000003">
    <property type="protein sequence ID" value="KAK9820158.1"/>
    <property type="molecule type" value="Genomic_DNA"/>
</dbReference>
<proteinExistence type="predicted"/>
<dbReference type="Pfam" id="PF25106">
    <property type="entry name" value="VWA_4"/>
    <property type="match status" value="1"/>
</dbReference>
<evidence type="ECO:0000256" key="2">
    <source>
        <dbReference type="ARBA" id="ARBA00022525"/>
    </source>
</evidence>
<dbReference type="InterPro" id="IPR036465">
    <property type="entry name" value="vWFA_dom_sf"/>
</dbReference>
<dbReference type="CDD" id="cd00198">
    <property type="entry name" value="vWFA"/>
    <property type="match status" value="1"/>
</dbReference>
<comment type="subcellular location">
    <subcellularLocation>
        <location evidence="1">Secreted</location>
    </subcellularLocation>
</comment>
<protein>
    <recommendedName>
        <fullName evidence="5">Hemicentin-1-like von Willebrand factor A domain-containing protein</fullName>
    </recommendedName>
</protein>
<keyword evidence="3" id="KW-0732">Signal</keyword>
<dbReference type="InterPro" id="IPR056861">
    <property type="entry name" value="HMCN1-like_VWA"/>
</dbReference>
<keyword evidence="7" id="KW-1185">Reference proteome</keyword>
<evidence type="ECO:0000313" key="6">
    <source>
        <dbReference type="EMBL" id="KAK9820158.1"/>
    </source>
</evidence>
<feature type="compositionally biased region" description="Acidic residues" evidence="4">
    <location>
        <begin position="20"/>
        <end position="29"/>
    </location>
</feature>
<sequence length="328" mass="35046">MADELAALQAEETRLQAELADWEAVDDETGSVQSLTDGADYPPSETDNGPPEANEQPSLVNHGRSLQGGSGLATRDETAAIVAASRARQQSLSERLDSAQEMYGTEAVLRNKVAKTAQLLETAVKGVDIAFVMDVTGSMDPWIDAAKSKVTAIMEAAETIHSGAVTRMAFVGYRDLEDARRYEVLDFVSKEETGRLKAFLHEIVATGGDDACEDVAGALKQVLALSWMASTKLVIHIADAPCHGARYHHNSLDYHLEGDPSGLVPEELLQQLCASRVSVYFGRINASTDKMTGIFAGVPGELLLHLLAAAAGLLPGEVNGHMLGQYAQ</sequence>
<evidence type="ECO:0000256" key="3">
    <source>
        <dbReference type="ARBA" id="ARBA00022729"/>
    </source>
</evidence>
<dbReference type="SUPFAM" id="SSF53300">
    <property type="entry name" value="vWA-like"/>
    <property type="match status" value="1"/>
</dbReference>